<dbReference type="SUPFAM" id="SSF51445">
    <property type="entry name" value="(Trans)glycosidases"/>
    <property type="match status" value="1"/>
</dbReference>
<dbReference type="Gene3D" id="3.20.20.70">
    <property type="entry name" value="Aldolase class I"/>
    <property type="match status" value="1"/>
</dbReference>
<protein>
    <submittedName>
        <fullName evidence="1">Raffinose synthase</fullName>
    </submittedName>
</protein>
<organism evidence="1">
    <name type="scientific">Turicibacter sanguinis</name>
    <dbReference type="NCBI Taxonomy" id="154288"/>
    <lineage>
        <taxon>Bacteria</taxon>
        <taxon>Bacillati</taxon>
        <taxon>Bacillota</taxon>
        <taxon>Erysipelotrichia</taxon>
        <taxon>Erysipelotrichales</taxon>
        <taxon>Turicibacteraceae</taxon>
        <taxon>Turicibacter</taxon>
    </lineage>
</organism>
<sequence>MKRQVVKASEQVVIEYSEELVRFMGLNLAKDFWWMKPFYGTSFEQLPSRVQFLIGEYENELGESRYLVVIPCVDQDQLGELVVEVNHLVIRSVLPSTNDEAIIGVAISDCLEIEDGIREAVTILASEIEGFNLRETKSVPTYYDYLGWCTWDVFYREVSEAGVMEALEVFKERGVKPYYMILDDGWQDVKDELYLNDIYENEKFPSGLKTLVQKAKEEYGISVFGIWHALQGYWGGINPEGRLGKKYTLIENKDVKESEFATYFTNHTYYICKDDCETFYDEFYAYLKMCGIDYVKVDSQGNLLHLCEQEQNPTAVMSSYQRALKIAGNEYLNGDVLYCMSNSTEVIYNTSEFIGWRNSDDFFPKEPIGIQLEHYYMNTLNNIFTSTFVCPDWDMFQTNHPQGEFHAMVRAISGGPIYICDHPKNMDTNLLSRLMIRGNELLRFNQPARPTSDCYLSDAKTSTILLKTHNYGEFGSTIFAVHLNKDARIIKEVVTGDICFTPDLGEVALGKLEIVLNYGEYAYVSRAVRREMVTPLGLVHKFNSYLAIESVVESENEMILKVKGEGAFAFYAEESCLITLLTVNGETRVFEIDNHLLQVELSEATSVIKLNWK</sequence>
<dbReference type="PANTHER" id="PTHR31268">
    <property type="match status" value="1"/>
</dbReference>
<dbReference type="InterPro" id="IPR017853">
    <property type="entry name" value="GH"/>
</dbReference>
<reference evidence="1" key="1">
    <citation type="journal article" date="2019" name="Nat. Med.">
        <title>A library of human gut bacterial isolates paired with longitudinal multiomics data enables mechanistic microbiome research.</title>
        <authorList>
            <person name="Poyet M."/>
            <person name="Groussin M."/>
            <person name="Gibbons S.M."/>
            <person name="Avila-Pacheco J."/>
            <person name="Jiang X."/>
            <person name="Kearney S.M."/>
            <person name="Perrotta A.R."/>
            <person name="Berdy B."/>
            <person name="Zhao S."/>
            <person name="Lieberman T.D."/>
            <person name="Swanson P.K."/>
            <person name="Smith M."/>
            <person name="Roesemann S."/>
            <person name="Alexander J.E."/>
            <person name="Rich S.A."/>
            <person name="Livny J."/>
            <person name="Vlamakis H."/>
            <person name="Clish C."/>
            <person name="Bullock K."/>
            <person name="Deik A."/>
            <person name="Scott J."/>
            <person name="Pierce K.A."/>
            <person name="Xavier R.J."/>
            <person name="Alm E.J."/>
        </authorList>
    </citation>
    <scope>NUCLEOTIDE SEQUENCE</scope>
    <source>
        <strain evidence="1">BIOML-A179</strain>
    </source>
</reference>
<gene>
    <name evidence="1" type="ORF">GMA64_04770</name>
</gene>
<dbReference type="Pfam" id="PF05691">
    <property type="entry name" value="Raffinose_syn"/>
    <property type="match status" value="2"/>
</dbReference>
<dbReference type="InterPro" id="IPR013785">
    <property type="entry name" value="Aldolase_TIM"/>
</dbReference>
<accession>A0A6G2CFU5</accession>
<dbReference type="AlphaFoldDB" id="A0A6G2CFU5"/>
<dbReference type="InterPro" id="IPR008811">
    <property type="entry name" value="Glycosyl_hydrolases_36"/>
</dbReference>
<dbReference type="RefSeq" id="WP_129821212.1">
    <property type="nucleotide sequence ID" value="NZ_CP053187.1"/>
</dbReference>
<name>A0A6G2CFU5_9FIRM</name>
<dbReference type="GeneID" id="60058949"/>
<comment type="caution">
    <text evidence="1">The sequence shown here is derived from an EMBL/GenBank/DDBJ whole genome shotgun (WGS) entry which is preliminary data.</text>
</comment>
<dbReference type="PANTHER" id="PTHR31268:SF32">
    <property type="entry name" value="GALACTINOL--SUCROSE GALACTOSYLTRANSFERASE 2-RELATED"/>
    <property type="match status" value="1"/>
</dbReference>
<dbReference type="EMBL" id="WMQV01000007">
    <property type="protein sequence ID" value="MTL93830.1"/>
    <property type="molecule type" value="Genomic_DNA"/>
</dbReference>
<evidence type="ECO:0000313" key="1">
    <source>
        <dbReference type="EMBL" id="MTL93830.1"/>
    </source>
</evidence>
<proteinExistence type="predicted"/>